<feature type="compositionally biased region" description="Basic and acidic residues" evidence="1">
    <location>
        <begin position="129"/>
        <end position="139"/>
    </location>
</feature>
<dbReference type="Gramene" id="LPERR04G06800.1">
    <property type="protein sequence ID" value="LPERR04G06800.1"/>
    <property type="gene ID" value="LPERR04G06800"/>
</dbReference>
<feature type="domain" description="RIN4 pathogenic type III effector avirulence factor Avr cleavage site" evidence="2">
    <location>
        <begin position="160"/>
        <end position="192"/>
    </location>
</feature>
<dbReference type="EnsemblPlants" id="LPERR04G06800.1">
    <property type="protein sequence ID" value="LPERR04G06800.1"/>
    <property type="gene ID" value="LPERR04G06800"/>
</dbReference>
<evidence type="ECO:0000256" key="1">
    <source>
        <dbReference type="SAM" id="MobiDB-lite"/>
    </source>
</evidence>
<dbReference type="Gramene" id="LPERR04G06800.2">
    <property type="protein sequence ID" value="LPERR04G06800.2"/>
    <property type="gene ID" value="LPERR04G06800"/>
</dbReference>
<name>A0A0D9W423_9ORYZ</name>
<evidence type="ECO:0000313" key="3">
    <source>
        <dbReference type="EnsemblPlants" id="LPERR04G06800.1"/>
    </source>
</evidence>
<dbReference type="STRING" id="77586.A0A0D9W423"/>
<dbReference type="HOGENOM" id="CLU_080564_0_0_1"/>
<protein>
    <recommendedName>
        <fullName evidence="2">RIN4 pathogenic type III effector avirulence factor Avr cleavage site domain-containing protein</fullName>
    </recommendedName>
</protein>
<feature type="compositionally biased region" description="Polar residues" evidence="1">
    <location>
        <begin position="194"/>
        <end position="217"/>
    </location>
</feature>
<organism evidence="3 4">
    <name type="scientific">Leersia perrieri</name>
    <dbReference type="NCBI Taxonomy" id="77586"/>
    <lineage>
        <taxon>Eukaryota</taxon>
        <taxon>Viridiplantae</taxon>
        <taxon>Streptophyta</taxon>
        <taxon>Embryophyta</taxon>
        <taxon>Tracheophyta</taxon>
        <taxon>Spermatophyta</taxon>
        <taxon>Magnoliopsida</taxon>
        <taxon>Liliopsida</taxon>
        <taxon>Poales</taxon>
        <taxon>Poaceae</taxon>
        <taxon>BOP clade</taxon>
        <taxon>Oryzoideae</taxon>
        <taxon>Oryzeae</taxon>
        <taxon>Oryzinae</taxon>
        <taxon>Leersia</taxon>
    </lineage>
</organism>
<reference evidence="3 4" key="1">
    <citation type="submission" date="2012-08" db="EMBL/GenBank/DDBJ databases">
        <title>Oryza genome evolution.</title>
        <authorList>
            <person name="Wing R.A."/>
        </authorList>
    </citation>
    <scope>NUCLEOTIDE SEQUENCE</scope>
</reference>
<dbReference type="GO" id="GO:0005886">
    <property type="term" value="C:plasma membrane"/>
    <property type="evidence" value="ECO:0007669"/>
    <property type="project" value="TreeGrafter"/>
</dbReference>
<dbReference type="PANTHER" id="PTHR33159">
    <property type="entry name" value="RPM1-INTERACTING PROTEIN 4 (RIN4) FAMILY PROTEIN"/>
    <property type="match status" value="1"/>
</dbReference>
<dbReference type="InterPro" id="IPR008700">
    <property type="entry name" value="TypeIII_avirulence_cleave"/>
</dbReference>
<feature type="region of interest" description="Disordered" evidence="1">
    <location>
        <begin position="1"/>
        <end position="217"/>
    </location>
</feature>
<dbReference type="Pfam" id="PF05627">
    <property type="entry name" value="AvrRpt-cleavage"/>
    <property type="match status" value="2"/>
</dbReference>
<sequence length="217" mass="23971">MAQSNIPAFGNWDTTGNTPYTQKFENARKNKKPGISSHPNDPRRHPEPPAKSPLHPAYTPDTQGQSLMNPQHGRRHEADPHRRHPLPNRDVGGGGSAPRSPYRMVTGSASPAQPNNPSKPKQRTGMNTPDRRAPFEGHGQHTPGRTRTKQGGRGYDAHEDDVAVPPFGEWDEGNAESGEKYTGIFNRVRDDKLSPNSSTRQPGANRNQENMVKQLTI</sequence>
<feature type="compositionally biased region" description="Polar residues" evidence="1">
    <location>
        <begin position="107"/>
        <end position="127"/>
    </location>
</feature>
<feature type="domain" description="RIN4 pathogenic type III effector avirulence factor Avr cleavage site" evidence="2">
    <location>
        <begin position="4"/>
        <end position="32"/>
    </location>
</feature>
<feature type="compositionally biased region" description="Polar residues" evidence="1">
    <location>
        <begin position="1"/>
        <end position="24"/>
    </location>
</feature>
<dbReference type="InterPro" id="IPR040387">
    <property type="entry name" value="RIN4/NOI4"/>
</dbReference>
<reference evidence="3 4" key="2">
    <citation type="submission" date="2013-12" db="EMBL/GenBank/DDBJ databases">
        <authorList>
            <person name="Yu Y."/>
            <person name="Lee S."/>
            <person name="de Baynast K."/>
            <person name="Wissotski M."/>
            <person name="Liu L."/>
            <person name="Talag J."/>
            <person name="Goicoechea J."/>
            <person name="Angelova A."/>
            <person name="Jetty R."/>
            <person name="Kudrna D."/>
            <person name="Golser W."/>
            <person name="Rivera L."/>
            <person name="Zhang J."/>
            <person name="Wing R."/>
        </authorList>
    </citation>
    <scope>NUCLEOTIDE SEQUENCE</scope>
</reference>
<accession>A0A0D9W423</accession>
<dbReference type="eggNOG" id="ENOG502STJS">
    <property type="taxonomic scope" value="Eukaryota"/>
</dbReference>
<keyword evidence="4" id="KW-1185">Reference proteome</keyword>
<dbReference type="PANTHER" id="PTHR33159:SF101">
    <property type="entry name" value="OS04G0379600 PROTEIN"/>
    <property type="match status" value="1"/>
</dbReference>
<proteinExistence type="predicted"/>
<feature type="compositionally biased region" description="Polar residues" evidence="1">
    <location>
        <begin position="60"/>
        <end position="69"/>
    </location>
</feature>
<evidence type="ECO:0000259" key="2">
    <source>
        <dbReference type="Pfam" id="PF05627"/>
    </source>
</evidence>
<dbReference type="AlphaFoldDB" id="A0A0D9W423"/>
<evidence type="ECO:0000313" key="4">
    <source>
        <dbReference type="Proteomes" id="UP000032180"/>
    </source>
</evidence>
<dbReference type="Proteomes" id="UP000032180">
    <property type="component" value="Chromosome 4"/>
</dbReference>
<reference evidence="3" key="3">
    <citation type="submission" date="2015-04" db="UniProtKB">
        <authorList>
            <consortium name="EnsemblPlants"/>
        </authorList>
    </citation>
    <scope>IDENTIFICATION</scope>
</reference>
<dbReference type="EnsemblPlants" id="LPERR04G06800.2">
    <property type="protein sequence ID" value="LPERR04G06800.2"/>
    <property type="gene ID" value="LPERR04G06800"/>
</dbReference>